<dbReference type="eggNOG" id="COG1678">
    <property type="taxonomic scope" value="Bacteria"/>
</dbReference>
<protein>
    <recommendedName>
        <fullName evidence="2">UPF0301 protein Wenmar_00269</fullName>
    </recommendedName>
</protein>
<dbReference type="GO" id="GO:0005829">
    <property type="term" value="C:cytosol"/>
    <property type="evidence" value="ECO:0007669"/>
    <property type="project" value="TreeGrafter"/>
</dbReference>
<evidence type="ECO:0000313" key="3">
    <source>
        <dbReference type="EMBL" id="KIQ70895.1"/>
    </source>
</evidence>
<dbReference type="HAMAP" id="MF_00758">
    <property type="entry name" value="UPF0301"/>
    <property type="match status" value="1"/>
</dbReference>
<gene>
    <name evidence="3" type="ORF">Wenmar_00269</name>
</gene>
<comment type="caution">
    <text evidence="3">The sequence shown here is derived from an EMBL/GenBank/DDBJ whole genome shotgun (WGS) entry which is preliminary data.</text>
</comment>
<evidence type="ECO:0000256" key="1">
    <source>
        <dbReference type="ARBA" id="ARBA00009600"/>
    </source>
</evidence>
<dbReference type="Proteomes" id="UP000035100">
    <property type="component" value="Unassembled WGS sequence"/>
</dbReference>
<dbReference type="Pfam" id="PF02622">
    <property type="entry name" value="DUF179"/>
    <property type="match status" value="1"/>
</dbReference>
<keyword evidence="4" id="KW-1185">Reference proteome</keyword>
<organism evidence="3 4">
    <name type="scientific">Wenxinia marina DSM 24838</name>
    <dbReference type="NCBI Taxonomy" id="1123501"/>
    <lineage>
        <taxon>Bacteria</taxon>
        <taxon>Pseudomonadati</taxon>
        <taxon>Pseudomonadota</taxon>
        <taxon>Alphaproteobacteria</taxon>
        <taxon>Rhodobacterales</taxon>
        <taxon>Roseobacteraceae</taxon>
        <taxon>Wenxinia</taxon>
    </lineage>
</organism>
<dbReference type="OrthoDB" id="9807486at2"/>
<sequence>MDIPEADLAGQLLIAMPGTGDSRFAHSVVYLCAHSDDGALGLIVNKPTPEIRFRDLLDQIGIEVPGMLRDIRVHFGGPVEQARGFVLHSPDYSAGDATLEVTGEISLTASLEVLQAIARGEGPANSMMALGYAGWGPGQLESEIARNGWLTAPARSDIVFGRANEHKWTAALKTLGIDPLTLSPDAGHA</sequence>
<evidence type="ECO:0000313" key="4">
    <source>
        <dbReference type="Proteomes" id="UP000035100"/>
    </source>
</evidence>
<accession>A0A0D0NRN3</accession>
<dbReference type="NCBIfam" id="NF001268">
    <property type="entry name" value="PRK00228.1-4"/>
    <property type="match status" value="1"/>
</dbReference>
<dbReference type="PATRIC" id="fig|1123501.6.peg.327"/>
<name>A0A0D0NRN3_9RHOB</name>
<dbReference type="PANTHER" id="PTHR30327">
    <property type="entry name" value="UNCHARACTERIZED PROTEIN YQGE"/>
    <property type="match status" value="1"/>
</dbReference>
<dbReference type="InterPro" id="IPR003774">
    <property type="entry name" value="AlgH-like"/>
</dbReference>
<dbReference type="Gene3D" id="3.40.1740.10">
    <property type="entry name" value="VC0467-like"/>
    <property type="match status" value="1"/>
</dbReference>
<dbReference type="AlphaFoldDB" id="A0A0D0NRN3"/>
<dbReference type="EMBL" id="AONG01000003">
    <property type="protein sequence ID" value="KIQ70895.1"/>
    <property type="molecule type" value="Genomic_DNA"/>
</dbReference>
<evidence type="ECO:0000256" key="2">
    <source>
        <dbReference type="HAMAP-Rule" id="MF_00758"/>
    </source>
</evidence>
<proteinExistence type="inferred from homology"/>
<reference evidence="3 4" key="1">
    <citation type="submission" date="2013-01" db="EMBL/GenBank/DDBJ databases">
        <authorList>
            <person name="Fiebig A."/>
            <person name="Goeker M."/>
            <person name="Klenk H.-P.P."/>
        </authorList>
    </citation>
    <scope>NUCLEOTIDE SEQUENCE [LARGE SCALE GENOMIC DNA]</scope>
    <source>
        <strain evidence="3 4">DSM 24838</strain>
    </source>
</reference>
<dbReference type="RefSeq" id="WP_018304400.1">
    <property type="nucleotide sequence ID" value="NZ_KB902313.1"/>
</dbReference>
<comment type="similarity">
    <text evidence="1 2">Belongs to the UPF0301 (AlgH) family.</text>
</comment>
<dbReference type="PANTHER" id="PTHR30327:SF1">
    <property type="entry name" value="UPF0301 PROTEIN YQGE"/>
    <property type="match status" value="1"/>
</dbReference>
<dbReference type="STRING" id="1123501.Wenmar_00269"/>
<dbReference type="SUPFAM" id="SSF143456">
    <property type="entry name" value="VC0467-like"/>
    <property type="match status" value="1"/>
</dbReference>